<comment type="caution">
    <text evidence="1">The sequence shown here is derived from an EMBL/GenBank/DDBJ whole genome shotgun (WGS) entry which is preliminary data.</text>
</comment>
<dbReference type="AlphaFoldDB" id="A0A0J7IXK8"/>
<dbReference type="OrthoDB" id="4291430at2"/>
<dbReference type="Proteomes" id="UP000035900">
    <property type="component" value="Unassembled WGS sequence"/>
</dbReference>
<evidence type="ECO:0000313" key="1">
    <source>
        <dbReference type="EMBL" id="KMQ70549.1"/>
    </source>
</evidence>
<evidence type="ECO:0000313" key="2">
    <source>
        <dbReference type="Proteomes" id="UP000035900"/>
    </source>
</evidence>
<organism evidence="1 2">
    <name type="scientific">Chryseobacterium koreense CCUG 49689</name>
    <dbReference type="NCBI Taxonomy" id="1304281"/>
    <lineage>
        <taxon>Bacteria</taxon>
        <taxon>Pseudomonadati</taxon>
        <taxon>Bacteroidota</taxon>
        <taxon>Flavobacteriia</taxon>
        <taxon>Flavobacteriales</taxon>
        <taxon>Weeksellaceae</taxon>
        <taxon>Chryseobacterium group</taxon>
        <taxon>Chryseobacterium</taxon>
    </lineage>
</organism>
<dbReference type="RefSeq" id="WP_048500195.1">
    <property type="nucleotide sequence ID" value="NZ_LFNG01000016.1"/>
</dbReference>
<evidence type="ECO:0008006" key="3">
    <source>
        <dbReference type="Google" id="ProtNLM"/>
    </source>
</evidence>
<protein>
    <recommendedName>
        <fullName evidence="3">Glycosyl transferase family 1 domain-containing protein</fullName>
    </recommendedName>
</protein>
<accession>A0A0J7IXK8</accession>
<gene>
    <name evidence="1" type="ORF">ACM44_11535</name>
</gene>
<dbReference type="EMBL" id="LFNG01000016">
    <property type="protein sequence ID" value="KMQ70549.1"/>
    <property type="molecule type" value="Genomic_DNA"/>
</dbReference>
<name>A0A0J7IXK8_9FLAO</name>
<dbReference type="SUPFAM" id="SSF53756">
    <property type="entry name" value="UDP-Glycosyltransferase/glycogen phosphorylase"/>
    <property type="match status" value="1"/>
</dbReference>
<dbReference type="PATRIC" id="fig|1304281.5.peg.2476"/>
<reference evidence="1 2" key="1">
    <citation type="journal article" date="2004" name="Int. J. Syst. Evol. Microbiol.">
        <title>Kaistella koreensis gen. nov., sp. nov., a novel member of the Chryseobacterium-Bergeyella-Riemerella branch.</title>
        <authorList>
            <person name="Kim M.K."/>
            <person name="Im W.T."/>
            <person name="Shin Y.K."/>
            <person name="Lim J.H."/>
            <person name="Kim S.H."/>
            <person name="Lee B.C."/>
            <person name="Park M.Y."/>
            <person name="Lee K.Y."/>
            <person name="Lee S.T."/>
        </authorList>
    </citation>
    <scope>NUCLEOTIDE SEQUENCE [LARGE SCALE GENOMIC DNA]</scope>
    <source>
        <strain evidence="1 2">CCUG 49689</strain>
    </source>
</reference>
<dbReference type="STRING" id="1304281.ACM44_11535"/>
<keyword evidence="2" id="KW-1185">Reference proteome</keyword>
<proteinExistence type="predicted"/>
<sequence>MKKIAYIELDTHAEIASNFMELIADSREFSVDYYFSEKILKQIGVEKPNVFQTECSEILNSLRNTHYDLVIIGTVHRYFNVFNAISKTHKTAAIVHNLNFSGLSKFQLFKSIFKKQIRFRLKLWWKEGLLSAPEVYENLRNLLVLDESLSNEKFSFLPIFFNEFNENADSKIFTIVIPGTVSQERRNYQQVIEKIKELEIKFKTGEIEPELRNLEIIFLGKANGEELRWLKDLEQSLEYVNMKYFTKKVPRKTFDEWMNKANVLWCPIQPKTEFFSNTEIYGKTKMSGNIGDAIKYGKMAFFPKNYPSNFPFIMHEGENNPFEIFSKRTINHYDFQEKFSREKIRTELENTLRGLL</sequence>